<dbReference type="InterPro" id="IPR001296">
    <property type="entry name" value="Glyco_trans_1"/>
</dbReference>
<feature type="domain" description="Glycosyl transferase family 1" evidence="1">
    <location>
        <begin position="244"/>
        <end position="321"/>
    </location>
</feature>
<proteinExistence type="predicted"/>
<dbReference type="RefSeq" id="WP_117681428.1">
    <property type="nucleotide sequence ID" value="NZ_QSRK01000024.1"/>
</dbReference>
<dbReference type="Gene3D" id="3.40.50.2000">
    <property type="entry name" value="Glycogen Phosphorylase B"/>
    <property type="match status" value="2"/>
</dbReference>
<accession>A0A3E4QVR2</accession>
<dbReference type="EMBL" id="QSRK01000024">
    <property type="protein sequence ID" value="RGL11319.1"/>
    <property type="molecule type" value="Genomic_DNA"/>
</dbReference>
<organism evidence="2 3">
    <name type="scientific">Bacteroides uniformis</name>
    <dbReference type="NCBI Taxonomy" id="820"/>
    <lineage>
        <taxon>Bacteria</taxon>
        <taxon>Pseudomonadati</taxon>
        <taxon>Bacteroidota</taxon>
        <taxon>Bacteroidia</taxon>
        <taxon>Bacteroidales</taxon>
        <taxon>Bacteroidaceae</taxon>
        <taxon>Bacteroides</taxon>
    </lineage>
</organism>
<name>A0A3E4QVR2_BACUN</name>
<evidence type="ECO:0000313" key="2">
    <source>
        <dbReference type="EMBL" id="RGL11319.1"/>
    </source>
</evidence>
<dbReference type="SUPFAM" id="SSF53756">
    <property type="entry name" value="UDP-Glycosyltransferase/glycogen phosphorylase"/>
    <property type="match status" value="1"/>
</dbReference>
<sequence length="341" mass="39737">MQSNILVVLSFTSETNFWLVNELQKKGNQVYVLVNKYAQSEDFFSKRFKDVVRKRLAFFSLGWLAHKKCRNCEKVIFWNWESVFLFVIRDYLAIRACKAEILALHLILLDTTLLKRLFWLTMFSIVKWHPNLKFAVNSAYEINLYSKKYKIPQSKLVILPDSYEYKDLPDRGLLDSVISTPKTVFCGGASRDWHTYFEVACRLPDYHFIAIAMRKQFHVDMTIPNNVELWFDTTTEFFYCKLYQASLVCLPLLRKEACGLIVATKAAKLKKPLVVTDTPNMRNYICHNENGVLVSMKNVDEIVAAIRAIEKESFRNKLINNMAVDIEEHSPKNYAANILKL</sequence>
<comment type="caution">
    <text evidence="2">The sequence shown here is derived from an EMBL/GenBank/DDBJ whole genome shotgun (WGS) entry which is preliminary data.</text>
</comment>
<dbReference type="GO" id="GO:0016757">
    <property type="term" value="F:glycosyltransferase activity"/>
    <property type="evidence" value="ECO:0007669"/>
    <property type="project" value="InterPro"/>
</dbReference>
<dbReference type="Pfam" id="PF00534">
    <property type="entry name" value="Glycos_transf_1"/>
    <property type="match status" value="1"/>
</dbReference>
<dbReference type="Proteomes" id="UP000260795">
    <property type="component" value="Unassembled WGS sequence"/>
</dbReference>
<reference evidence="2 3" key="1">
    <citation type="submission" date="2018-08" db="EMBL/GenBank/DDBJ databases">
        <title>A genome reference for cultivated species of the human gut microbiota.</title>
        <authorList>
            <person name="Zou Y."/>
            <person name="Xue W."/>
            <person name="Luo G."/>
        </authorList>
    </citation>
    <scope>NUCLEOTIDE SEQUENCE [LARGE SCALE GENOMIC DNA]</scope>
    <source>
        <strain evidence="2 3">TF08-13</strain>
    </source>
</reference>
<evidence type="ECO:0000259" key="1">
    <source>
        <dbReference type="Pfam" id="PF00534"/>
    </source>
</evidence>
<keyword evidence="2" id="KW-0808">Transferase</keyword>
<dbReference type="AlphaFoldDB" id="A0A3E4QVR2"/>
<protein>
    <submittedName>
        <fullName evidence="2">Glycosyltransferase family 1 protein</fullName>
    </submittedName>
</protein>
<gene>
    <name evidence="2" type="ORF">DXC80_14395</name>
</gene>
<evidence type="ECO:0000313" key="3">
    <source>
        <dbReference type="Proteomes" id="UP000260795"/>
    </source>
</evidence>